<evidence type="ECO:0000313" key="2">
    <source>
        <dbReference type="Proteomes" id="UP000019760"/>
    </source>
</evidence>
<organism evidence="1 2">
    <name type="scientific">Acidomonas methanolica NBRC 104435</name>
    <dbReference type="NCBI Taxonomy" id="1231351"/>
    <lineage>
        <taxon>Bacteria</taxon>
        <taxon>Pseudomonadati</taxon>
        <taxon>Pseudomonadota</taxon>
        <taxon>Alphaproteobacteria</taxon>
        <taxon>Acetobacterales</taxon>
        <taxon>Acetobacteraceae</taxon>
        <taxon>Acidomonas</taxon>
    </lineage>
</organism>
<dbReference type="PANTHER" id="PTHR11102">
    <property type="entry name" value="SEL-1-LIKE PROTEIN"/>
    <property type="match status" value="1"/>
</dbReference>
<dbReference type="PANTHER" id="PTHR11102:SF160">
    <property type="entry name" value="ERAD-ASSOCIATED E3 UBIQUITIN-PROTEIN LIGASE COMPONENT HRD3"/>
    <property type="match status" value="1"/>
</dbReference>
<dbReference type="InterPro" id="IPR011990">
    <property type="entry name" value="TPR-like_helical_dom_sf"/>
</dbReference>
<dbReference type="Pfam" id="PF08238">
    <property type="entry name" value="Sel1"/>
    <property type="match status" value="4"/>
</dbReference>
<proteinExistence type="predicted"/>
<dbReference type="Proteomes" id="UP000019760">
    <property type="component" value="Unassembled WGS sequence"/>
</dbReference>
<comment type="caution">
    <text evidence="1">The sequence shown here is derived from an EMBL/GenBank/DDBJ whole genome shotgun (WGS) entry which is preliminary data.</text>
</comment>
<dbReference type="AlphaFoldDB" id="A0A023D2Q4"/>
<keyword evidence="2" id="KW-1185">Reference proteome</keyword>
<sequence length="245" mass="26737">MLATIARRLFPNRNGKHGADLPDSLRGLRRQAEQGHAAAQVAWGQALLDGRTGGADPAGARAWFAIAAGAGYPLGQVMYARALERGWGGAVDLPAAYRLYRQAAEAGDDWARYNLGNMLLRGRGCARDRPAAWRYFLAAATSGHAKSMTLIGRFLEEGWDRPRDIAAAAAWYRRGAEGGDYRGQHNLASLLAEAGHLDEALVWWRRALPEATPDILRAMEEALAQLPGESAAALRQDVERRLREV</sequence>
<accession>A0A023D2Q4</accession>
<gene>
    <name evidence="1" type="ORF">Amme_020_013</name>
</gene>
<dbReference type="SUPFAM" id="SSF81901">
    <property type="entry name" value="HCP-like"/>
    <property type="match status" value="1"/>
</dbReference>
<name>A0A023D2Q4_ACIMT</name>
<evidence type="ECO:0008006" key="3">
    <source>
        <dbReference type="Google" id="ProtNLM"/>
    </source>
</evidence>
<dbReference type="InterPro" id="IPR006597">
    <property type="entry name" value="Sel1-like"/>
</dbReference>
<dbReference type="RefSeq" id="WP_243697791.1">
    <property type="nucleotide sequence ID" value="NZ_BJVB01000007.1"/>
</dbReference>
<dbReference type="InterPro" id="IPR050767">
    <property type="entry name" value="Sel1_AlgK"/>
</dbReference>
<evidence type="ECO:0000313" key="1">
    <source>
        <dbReference type="EMBL" id="GAJ28344.1"/>
    </source>
</evidence>
<dbReference type="EMBL" id="BAND01000020">
    <property type="protein sequence ID" value="GAJ28344.1"/>
    <property type="molecule type" value="Genomic_DNA"/>
</dbReference>
<dbReference type="Gene3D" id="1.25.40.10">
    <property type="entry name" value="Tetratricopeptide repeat domain"/>
    <property type="match status" value="1"/>
</dbReference>
<protein>
    <recommendedName>
        <fullName evidence="3">Tetratricopeptide repeat family protein</fullName>
    </recommendedName>
</protein>
<dbReference type="SMART" id="SM00671">
    <property type="entry name" value="SEL1"/>
    <property type="match status" value="4"/>
</dbReference>
<reference evidence="2" key="1">
    <citation type="journal article" date="2014" name="FEMS Microbiol. Lett.">
        <title>Draft Genomic DNA Sequence of the Facultatively Methylotrophic Bacterium Acidomonas methanolica type strain MB58.</title>
        <authorList>
            <person name="Higashiura N."/>
            <person name="Hadano H."/>
            <person name="Hirakawa H."/>
            <person name="Matsutani M."/>
            <person name="Takabe S."/>
            <person name="Matsushita K."/>
            <person name="Azuma Y."/>
        </authorList>
    </citation>
    <scope>NUCLEOTIDE SEQUENCE [LARGE SCALE GENOMIC DNA]</scope>
    <source>
        <strain evidence="2">MB58</strain>
    </source>
</reference>
<reference evidence="1 2" key="2">
    <citation type="journal article" date="2014" name="FEMS Microbiol. Lett.">
        <title>Draft genomic DNA sequence of the facultatively methylotrophic bacterium Acidomonas methanolica type strain MB58.</title>
        <authorList>
            <person name="Higashiura N."/>
            <person name="Hadano H."/>
            <person name="Hirakawa H."/>
            <person name="Matsutani M."/>
            <person name="Takabe S."/>
            <person name="Matsushita K."/>
            <person name="Azuma Y."/>
        </authorList>
    </citation>
    <scope>NUCLEOTIDE SEQUENCE [LARGE SCALE GENOMIC DNA]</scope>
    <source>
        <strain evidence="1 2">MB58</strain>
    </source>
</reference>